<organism evidence="2 3">
    <name type="scientific">Rhodopseudomonas faecalis</name>
    <dbReference type="NCBI Taxonomy" id="99655"/>
    <lineage>
        <taxon>Bacteria</taxon>
        <taxon>Pseudomonadati</taxon>
        <taxon>Pseudomonadota</taxon>
        <taxon>Alphaproteobacteria</taxon>
        <taxon>Hyphomicrobiales</taxon>
        <taxon>Nitrobacteraceae</taxon>
        <taxon>Rhodopseudomonas</taxon>
    </lineage>
</organism>
<sequence length="237" mass="27035">MGRHGSLLARVEYRLVESPEDREAIYRLRYRAYLREGMVDPDPVGLVFDRYDQLPNSWIVALYFDGVLTSSLRITVASRDEPDCPSMDVFADLLRPLLAKGVVIVDPTRFVADPDVLRLPELPYLTLRLANLACEHFGAQLGLASVRTEHQAFYRRVFMTAMAPPRQYPGLKKPIGLMGIDFPALRERIYTRYPFLRSSKAEQRQVFTRAAQRHAPLLQPVLPGEQRAPTVSRLLRG</sequence>
<comment type="caution">
    <text evidence="2">The sequence shown here is derived from an EMBL/GenBank/DDBJ whole genome shotgun (WGS) entry which is preliminary data.</text>
</comment>
<dbReference type="AlphaFoldDB" id="A0A318TD72"/>
<dbReference type="SUPFAM" id="SSF55729">
    <property type="entry name" value="Acyl-CoA N-acyltransferases (Nat)"/>
    <property type="match status" value="1"/>
</dbReference>
<reference evidence="2 3" key="1">
    <citation type="submission" date="2018-06" db="EMBL/GenBank/DDBJ databases">
        <title>Genomic Encyclopedia of Archaeal and Bacterial Type Strains, Phase II (KMG-II): from individual species to whole genera.</title>
        <authorList>
            <person name="Goeker M."/>
        </authorList>
    </citation>
    <scope>NUCLEOTIDE SEQUENCE [LARGE SCALE GENOMIC DNA]</scope>
    <source>
        <strain evidence="2 3">JCM 11668</strain>
    </source>
</reference>
<dbReference type="InterPro" id="IPR054597">
    <property type="entry name" value="FeeM_cat"/>
</dbReference>
<accession>A0A318TD72</accession>
<name>A0A318TD72_9BRAD</name>
<evidence type="ECO:0000259" key="1">
    <source>
        <dbReference type="Pfam" id="PF21926"/>
    </source>
</evidence>
<dbReference type="Proteomes" id="UP000248148">
    <property type="component" value="Unassembled WGS sequence"/>
</dbReference>
<feature type="domain" description="N-acyl amino acid synthase FeeM catalytic core" evidence="1">
    <location>
        <begin position="24"/>
        <end position="181"/>
    </location>
</feature>
<evidence type="ECO:0000313" key="2">
    <source>
        <dbReference type="EMBL" id="PYF02922.1"/>
    </source>
</evidence>
<gene>
    <name evidence="2" type="ORF">BJ122_10953</name>
</gene>
<dbReference type="Gene3D" id="3.40.630.30">
    <property type="match status" value="1"/>
</dbReference>
<evidence type="ECO:0000313" key="3">
    <source>
        <dbReference type="Proteomes" id="UP000248148"/>
    </source>
</evidence>
<dbReference type="Pfam" id="PF21926">
    <property type="entry name" value="FeeM"/>
    <property type="match status" value="1"/>
</dbReference>
<keyword evidence="3" id="KW-1185">Reference proteome</keyword>
<protein>
    <submittedName>
        <fullName evidence="2">N-acyl-L-homoserine lactone synthetase</fullName>
    </submittedName>
</protein>
<dbReference type="InterPro" id="IPR016181">
    <property type="entry name" value="Acyl_CoA_acyltransferase"/>
</dbReference>
<proteinExistence type="predicted"/>
<dbReference type="EMBL" id="QJTI01000009">
    <property type="protein sequence ID" value="PYF02922.1"/>
    <property type="molecule type" value="Genomic_DNA"/>
</dbReference>